<dbReference type="EMBL" id="JBHUHU010000001">
    <property type="protein sequence ID" value="MFD2098954.1"/>
    <property type="molecule type" value="Genomic_DNA"/>
</dbReference>
<proteinExistence type="predicted"/>
<dbReference type="RefSeq" id="WP_379829719.1">
    <property type="nucleotide sequence ID" value="NZ_JBHUHU010000001.1"/>
</dbReference>
<accession>A0ABW4XVF0</accession>
<dbReference type="InterPro" id="IPR006016">
    <property type="entry name" value="UspA"/>
</dbReference>
<gene>
    <name evidence="2" type="ORF">ACFSJE_04155</name>
</gene>
<organism evidence="2 3">
    <name type="scientific">Flagellimonas iocasae</name>
    <dbReference type="NCBI Taxonomy" id="2055905"/>
    <lineage>
        <taxon>Bacteria</taxon>
        <taxon>Pseudomonadati</taxon>
        <taxon>Bacteroidota</taxon>
        <taxon>Flavobacteriia</taxon>
        <taxon>Flavobacteriales</taxon>
        <taxon>Flavobacteriaceae</taxon>
        <taxon>Flagellimonas</taxon>
    </lineage>
</organism>
<sequence>MLQIVVPTDFSNNSYNALFYAIKLFKNEKCVFHVVNVCGNGSDSVRKEVQIESELGLDAICHRLIRDAGTNKNHKLKKVSLCSNVPKGVSEYVIDHKADLVVIGNKAKEEVKHILFGTNAMQLVREVTMCPILIVPLEIDFRSIKKIGFISNYTHPLSDENYRALQFFQSMTDSAMVPMSIDDGNLDNTITMHKDRFLKVFSESIFKEVVLPVFKDKTQTILEFVDLWSIDMLCMVYYPHHFFLEFIGNGIIKELNTKLSVPFLILPGQTN</sequence>
<evidence type="ECO:0000313" key="2">
    <source>
        <dbReference type="EMBL" id="MFD2098954.1"/>
    </source>
</evidence>
<reference evidence="3" key="1">
    <citation type="journal article" date="2019" name="Int. J. Syst. Evol. Microbiol.">
        <title>The Global Catalogue of Microorganisms (GCM) 10K type strain sequencing project: providing services to taxonomists for standard genome sequencing and annotation.</title>
        <authorList>
            <consortium name="The Broad Institute Genomics Platform"/>
            <consortium name="The Broad Institute Genome Sequencing Center for Infectious Disease"/>
            <person name="Wu L."/>
            <person name="Ma J."/>
        </authorList>
    </citation>
    <scope>NUCLEOTIDE SEQUENCE [LARGE SCALE GENOMIC DNA]</scope>
    <source>
        <strain evidence="3">JCM 3389</strain>
    </source>
</reference>
<name>A0ABW4XVF0_9FLAO</name>
<dbReference type="CDD" id="cd00293">
    <property type="entry name" value="USP-like"/>
    <property type="match status" value="1"/>
</dbReference>
<dbReference type="SUPFAM" id="SSF52402">
    <property type="entry name" value="Adenine nucleotide alpha hydrolases-like"/>
    <property type="match status" value="1"/>
</dbReference>
<keyword evidence="3" id="KW-1185">Reference proteome</keyword>
<evidence type="ECO:0000313" key="3">
    <source>
        <dbReference type="Proteomes" id="UP001597342"/>
    </source>
</evidence>
<protein>
    <submittedName>
        <fullName evidence="2">Universal stress protein</fullName>
    </submittedName>
</protein>
<dbReference type="Gene3D" id="3.40.50.12370">
    <property type="match status" value="1"/>
</dbReference>
<evidence type="ECO:0000259" key="1">
    <source>
        <dbReference type="Pfam" id="PF00582"/>
    </source>
</evidence>
<dbReference type="Proteomes" id="UP001597342">
    <property type="component" value="Unassembled WGS sequence"/>
</dbReference>
<dbReference type="Pfam" id="PF00582">
    <property type="entry name" value="Usp"/>
    <property type="match status" value="1"/>
</dbReference>
<feature type="domain" description="UspA" evidence="1">
    <location>
        <begin position="3"/>
        <end position="136"/>
    </location>
</feature>
<comment type="caution">
    <text evidence="2">The sequence shown here is derived from an EMBL/GenBank/DDBJ whole genome shotgun (WGS) entry which is preliminary data.</text>
</comment>